<gene>
    <name evidence="1" type="ORF">L873DRAFT_1846707</name>
</gene>
<accession>A0A3N4J7L5</accession>
<proteinExistence type="predicted"/>
<reference evidence="1 2" key="1">
    <citation type="journal article" date="2018" name="Nat. Ecol. Evol.">
        <title>Pezizomycetes genomes reveal the molecular basis of ectomycorrhizal truffle lifestyle.</title>
        <authorList>
            <person name="Murat C."/>
            <person name="Payen T."/>
            <person name="Noel B."/>
            <person name="Kuo A."/>
            <person name="Morin E."/>
            <person name="Chen J."/>
            <person name="Kohler A."/>
            <person name="Krizsan K."/>
            <person name="Balestrini R."/>
            <person name="Da Silva C."/>
            <person name="Montanini B."/>
            <person name="Hainaut M."/>
            <person name="Levati E."/>
            <person name="Barry K.W."/>
            <person name="Belfiori B."/>
            <person name="Cichocki N."/>
            <person name="Clum A."/>
            <person name="Dockter R.B."/>
            <person name="Fauchery L."/>
            <person name="Guy J."/>
            <person name="Iotti M."/>
            <person name="Le Tacon F."/>
            <person name="Lindquist E.A."/>
            <person name="Lipzen A."/>
            <person name="Malagnac F."/>
            <person name="Mello A."/>
            <person name="Molinier V."/>
            <person name="Miyauchi S."/>
            <person name="Poulain J."/>
            <person name="Riccioni C."/>
            <person name="Rubini A."/>
            <person name="Sitrit Y."/>
            <person name="Splivallo R."/>
            <person name="Traeger S."/>
            <person name="Wang M."/>
            <person name="Zifcakova L."/>
            <person name="Wipf D."/>
            <person name="Zambonelli A."/>
            <person name="Paolocci F."/>
            <person name="Nowrousian M."/>
            <person name="Ottonello S."/>
            <person name="Baldrian P."/>
            <person name="Spatafora J.W."/>
            <person name="Henrissat B."/>
            <person name="Nagy L.G."/>
            <person name="Aury J.M."/>
            <person name="Wincker P."/>
            <person name="Grigoriev I.V."/>
            <person name="Bonfante P."/>
            <person name="Martin F.M."/>
        </authorList>
    </citation>
    <scope>NUCLEOTIDE SEQUENCE [LARGE SCALE GENOMIC DNA]</scope>
    <source>
        <strain evidence="1 2">120613-1</strain>
    </source>
</reference>
<evidence type="ECO:0000313" key="1">
    <source>
        <dbReference type="EMBL" id="RPA94282.1"/>
    </source>
</evidence>
<dbReference type="EMBL" id="ML120439">
    <property type="protein sequence ID" value="RPA94282.1"/>
    <property type="molecule type" value="Genomic_DNA"/>
</dbReference>
<dbReference type="OrthoDB" id="6105938at2759"/>
<evidence type="ECO:0000313" key="2">
    <source>
        <dbReference type="Proteomes" id="UP000276215"/>
    </source>
</evidence>
<protein>
    <submittedName>
        <fullName evidence="1">Uncharacterized protein</fullName>
    </submittedName>
</protein>
<keyword evidence="2" id="KW-1185">Reference proteome</keyword>
<dbReference type="AlphaFoldDB" id="A0A3N4J7L5"/>
<dbReference type="Proteomes" id="UP000276215">
    <property type="component" value="Unassembled WGS sequence"/>
</dbReference>
<sequence>MRHLLHLYNILNFSSSTSYDAVSPQKYCFFFQIFILHRKRPKEAVPTTYNLKESYPYQLRDQVLNRLWGEGRWKSVERRLEYCQAQNYLHQGQRIPVPAIVEFFRKYKFQRFTYDPSNPIDKEFDRLCQQRQWGQVKISQAWEEYDLAELQSALWQQQLEQSLVRSAVDEILQNHEVDTFTYDSSADPITNLQRLIARQKKILKDLQNQQPKSALAMVEFFSQYEFEQYTYDPSDPPDVEFRRLCQQRQWGPKRTRQARRGYDLAKQQFALSQQQSLARLSLAQVIRNQEFVNFTCDTSADPIGEFWRLLTTQSKALKALQERTSAPDIVEFFKKYEFQLFIHNPSNPPDAEFQRLCQQRQWGPVKIARAQLKYNDAQQESILWQEQWKQPLAQSAVVEYFENYKFENPGYGISSDTSEIPLLELVGELPAVKFLRDQRVKGYTYSSGLLHEEFKRLLKAKEAESEAEWKASLPAESNQARIVATGHALGPTTAREEWIEEWRTIKRELKEKFQIEIDREFDVLMEFIGRSRGLKAWEVLVELYGVGKAPLGEYEAERALESVNVNICDFIGAIKDAFRVLTGGNIGSLIPRLAHIVQRLNFPDQHMLSFYSKYTRRVFKHNNAVRRGALAFLLRPLALHWKNYKKQKRRFEAEVERLELGLTEGKDGSPHATRELLLSRRWSFLPKKK</sequence>
<name>A0A3N4J7L5_9PEZI</name>
<organism evidence="1 2">
    <name type="scientific">Choiromyces venosus 120613-1</name>
    <dbReference type="NCBI Taxonomy" id="1336337"/>
    <lineage>
        <taxon>Eukaryota</taxon>
        <taxon>Fungi</taxon>
        <taxon>Dikarya</taxon>
        <taxon>Ascomycota</taxon>
        <taxon>Pezizomycotina</taxon>
        <taxon>Pezizomycetes</taxon>
        <taxon>Pezizales</taxon>
        <taxon>Tuberaceae</taxon>
        <taxon>Choiromyces</taxon>
    </lineage>
</organism>